<keyword evidence="3" id="KW-1185">Reference proteome</keyword>
<dbReference type="PANTHER" id="PTHR46791">
    <property type="entry name" value="EXPRESSED PROTEIN"/>
    <property type="match status" value="1"/>
</dbReference>
<evidence type="ECO:0000313" key="3">
    <source>
        <dbReference type="Proteomes" id="UP001369086"/>
    </source>
</evidence>
<dbReference type="InterPro" id="IPR058913">
    <property type="entry name" value="Integrase_dom_put"/>
</dbReference>
<comment type="caution">
    <text evidence="2">The sequence shown here is derived from an EMBL/GenBank/DDBJ whole genome shotgun (WGS) entry which is preliminary data.</text>
</comment>
<sequence>MAHPEAVLTTLGAIKNTLSTLERHFQDGSIEIDNSYRLFQNAKTNFDRISMEIPENVRVEISNCFHELMPVFENEGISDTQSSINTGGDFVVQRRREGQFGLPRISVSRHQLQIFVSRGYTGKRIAEHLGCSVSYIYKRLKAEGLSPRDKYSNITDSELDTEVKSLHSQYRNAGAEMMNGYLRAKGIFVQRQRIRMSLNSIDPVSSAGRWAQVINRRSYHVPSPNSMWHMDGHMKLIRVGFVIHGAIDGFSRLVPYLHCATDNSSSTVLQAFSKAVAEYGLPSRMRSDHGGENIQVALLMNILRGLQRGSHITGVSVHNQRIERLWKDVFLQVVEPLYKEFYDLEDLSILEADNDVHKACLQLVYLPEINKRLQLFRQGWNKHKIRTERNRTSEQIWSDGLAATLASSAESGANILDGKQFEEHLILHLQRAGVQTTDIFSMTETEEHSNPLNLTTQQLNTLKEEIQLEGDFRDKYARCIHKTLEFVF</sequence>
<organism evidence="2 3">
    <name type="scientific">Huso huso</name>
    <name type="common">Beluga</name>
    <name type="synonym">Acipenser huso</name>
    <dbReference type="NCBI Taxonomy" id="61971"/>
    <lineage>
        <taxon>Eukaryota</taxon>
        <taxon>Metazoa</taxon>
        <taxon>Chordata</taxon>
        <taxon>Craniata</taxon>
        <taxon>Vertebrata</taxon>
        <taxon>Euteleostomi</taxon>
        <taxon>Actinopterygii</taxon>
        <taxon>Chondrostei</taxon>
        <taxon>Acipenseriformes</taxon>
        <taxon>Acipenseridae</taxon>
        <taxon>Huso</taxon>
    </lineage>
</organism>
<accession>A0ABR0YJF7</accession>
<reference evidence="2 3" key="1">
    <citation type="submission" date="2021-05" db="EMBL/GenBank/DDBJ databases">
        <authorList>
            <person name="Zahm M."/>
            <person name="Klopp C."/>
            <person name="Cabau C."/>
            <person name="Kuhl H."/>
            <person name="Suciu R."/>
            <person name="Ciorpac M."/>
            <person name="Holostenco D."/>
            <person name="Gessner J."/>
            <person name="Wuertz S."/>
            <person name="Hohne C."/>
            <person name="Stock M."/>
            <person name="Gislard M."/>
            <person name="Lluch J."/>
            <person name="Milhes M."/>
            <person name="Lampietro C."/>
            <person name="Lopez Roques C."/>
            <person name="Donnadieu C."/>
            <person name="Du K."/>
            <person name="Schartl M."/>
            <person name="Guiguen Y."/>
        </authorList>
    </citation>
    <scope>NUCLEOTIDE SEQUENCE [LARGE SCALE GENOMIC DNA]</scope>
    <source>
        <strain evidence="2">Hh-F2</strain>
        <tissue evidence="2">Blood</tissue>
    </source>
</reference>
<dbReference type="InterPro" id="IPR036397">
    <property type="entry name" value="RNaseH_sf"/>
</dbReference>
<dbReference type="PROSITE" id="PS50994">
    <property type="entry name" value="INTEGRASE"/>
    <property type="match status" value="1"/>
</dbReference>
<protein>
    <recommendedName>
        <fullName evidence="1">Integrase catalytic domain-containing protein</fullName>
    </recommendedName>
</protein>
<evidence type="ECO:0000259" key="1">
    <source>
        <dbReference type="PROSITE" id="PS50994"/>
    </source>
</evidence>
<dbReference type="InterPro" id="IPR001584">
    <property type="entry name" value="Integrase_cat-core"/>
</dbReference>
<dbReference type="PANTHER" id="PTHR46791:SF9">
    <property type="entry name" value="INTEGRASE CATALYTIC DOMAIN-CONTAINING PROTEIN"/>
    <property type="match status" value="1"/>
</dbReference>
<dbReference type="EMBL" id="JAHFZB010000028">
    <property type="protein sequence ID" value="KAK6472742.1"/>
    <property type="molecule type" value="Genomic_DNA"/>
</dbReference>
<dbReference type="Gene3D" id="3.30.420.10">
    <property type="entry name" value="Ribonuclease H-like superfamily/Ribonuclease H"/>
    <property type="match status" value="1"/>
</dbReference>
<dbReference type="SUPFAM" id="SSF53098">
    <property type="entry name" value="Ribonuclease H-like"/>
    <property type="match status" value="1"/>
</dbReference>
<name>A0ABR0YJF7_HUSHU</name>
<feature type="domain" description="Integrase catalytic" evidence="1">
    <location>
        <begin position="220"/>
        <end position="401"/>
    </location>
</feature>
<proteinExistence type="predicted"/>
<gene>
    <name evidence="2" type="ORF">HHUSO_G27325</name>
</gene>
<dbReference type="Pfam" id="PF24764">
    <property type="entry name" value="rva_4"/>
    <property type="match status" value="1"/>
</dbReference>
<dbReference type="Proteomes" id="UP001369086">
    <property type="component" value="Unassembled WGS sequence"/>
</dbReference>
<evidence type="ECO:0000313" key="2">
    <source>
        <dbReference type="EMBL" id="KAK6472742.1"/>
    </source>
</evidence>
<dbReference type="InterPro" id="IPR012337">
    <property type="entry name" value="RNaseH-like_sf"/>
</dbReference>